<dbReference type="Proteomes" id="UP000681075">
    <property type="component" value="Unassembled WGS sequence"/>
</dbReference>
<feature type="signal peptide" evidence="2">
    <location>
        <begin position="1"/>
        <end position="17"/>
    </location>
</feature>
<dbReference type="PANTHER" id="PTHR11113">
    <property type="entry name" value="N-ACETYLGLUCOSAMINE-6-PHOSPHATE DEACETYLASE"/>
    <property type="match status" value="1"/>
</dbReference>
<dbReference type="Gene3D" id="3.20.20.140">
    <property type="entry name" value="Metal-dependent hydrolases"/>
    <property type="match status" value="2"/>
</dbReference>
<dbReference type="SUPFAM" id="SSF51338">
    <property type="entry name" value="Composite domain of metallo-dependent hydrolases"/>
    <property type="match status" value="1"/>
</dbReference>
<dbReference type="RefSeq" id="WP_420242454.1">
    <property type="nucleotide sequence ID" value="NZ_BOPV01000001.1"/>
</dbReference>
<name>A0A8S8XDF4_9PROT</name>
<accession>A0A8S8XDF4</accession>
<dbReference type="GO" id="GO:0016810">
    <property type="term" value="F:hydrolase activity, acting on carbon-nitrogen (but not peptide) bonds"/>
    <property type="evidence" value="ECO:0007669"/>
    <property type="project" value="InterPro"/>
</dbReference>
<gene>
    <name evidence="4" type="ORF">TMPK1_15840</name>
</gene>
<protein>
    <submittedName>
        <fullName evidence="4">Aminoacylase</fullName>
    </submittedName>
</protein>
<dbReference type="SUPFAM" id="SSF51556">
    <property type="entry name" value="Metallo-dependent hydrolases"/>
    <property type="match status" value="1"/>
</dbReference>
<proteinExistence type="predicted"/>
<organism evidence="4 5">
    <name type="scientific">Roseiterribacter gracilis</name>
    <dbReference type="NCBI Taxonomy" id="2812848"/>
    <lineage>
        <taxon>Bacteria</taxon>
        <taxon>Pseudomonadati</taxon>
        <taxon>Pseudomonadota</taxon>
        <taxon>Alphaproteobacteria</taxon>
        <taxon>Rhodospirillales</taxon>
        <taxon>Roseiterribacteraceae</taxon>
        <taxon>Roseiterribacter</taxon>
    </lineage>
</organism>
<keyword evidence="2" id="KW-0732">Signal</keyword>
<dbReference type="AlphaFoldDB" id="A0A8S8XDF4"/>
<dbReference type="EMBL" id="BOPV01000001">
    <property type="protein sequence ID" value="GIL39347.1"/>
    <property type="molecule type" value="Genomic_DNA"/>
</dbReference>
<comment type="caution">
    <text evidence="4">The sequence shown here is derived from an EMBL/GenBank/DDBJ whole genome shotgun (WGS) entry which is preliminary data.</text>
</comment>
<evidence type="ECO:0000313" key="5">
    <source>
        <dbReference type="Proteomes" id="UP000681075"/>
    </source>
</evidence>
<feature type="chain" id="PRO_5035924267" evidence="2">
    <location>
        <begin position="18"/>
        <end position="535"/>
    </location>
</feature>
<evidence type="ECO:0000256" key="1">
    <source>
        <dbReference type="ARBA" id="ARBA00022801"/>
    </source>
</evidence>
<dbReference type="InterPro" id="IPR013108">
    <property type="entry name" value="Amidohydro_3"/>
</dbReference>
<evidence type="ECO:0000259" key="3">
    <source>
        <dbReference type="Pfam" id="PF07969"/>
    </source>
</evidence>
<keyword evidence="1" id="KW-0378">Hydrolase</keyword>
<evidence type="ECO:0000256" key="2">
    <source>
        <dbReference type="SAM" id="SignalP"/>
    </source>
</evidence>
<reference evidence="4" key="1">
    <citation type="submission" date="2021-02" db="EMBL/GenBank/DDBJ databases">
        <title>Genome sequence of Rhodospirillales sp. strain TMPK1 isolated from soil.</title>
        <authorList>
            <person name="Nakai R."/>
            <person name="Kusada H."/>
            <person name="Tamaki H."/>
        </authorList>
    </citation>
    <scope>NUCLEOTIDE SEQUENCE</scope>
    <source>
        <strain evidence="4">TMPK1</strain>
    </source>
</reference>
<keyword evidence="5" id="KW-1185">Reference proteome</keyword>
<dbReference type="InterPro" id="IPR011059">
    <property type="entry name" value="Metal-dep_hydrolase_composite"/>
</dbReference>
<dbReference type="Pfam" id="PF07969">
    <property type="entry name" value="Amidohydro_3"/>
    <property type="match status" value="1"/>
</dbReference>
<feature type="domain" description="Amidohydrolase 3" evidence="3">
    <location>
        <begin position="61"/>
        <end position="514"/>
    </location>
</feature>
<dbReference type="InterPro" id="IPR032466">
    <property type="entry name" value="Metal_Hydrolase"/>
</dbReference>
<sequence>MIRTLLAALLLTSSAAAQDYDLVIRNAKILDGAGNPWVRGDVAVKGDRIAKLGVVAGKGAREIDARGRFVSPGFIDMMDQSGGVLRKNGAAENKLRMGVTTVIAGEGGIPVDADQANDYFAQLETQGIAVNFGSYYSAAQARVKVMGDAAGTPNAVQMEQMKREVETAMRAGTFGISTALIYPPNSFQTTEDLIELAKIVSRCDGFYSTHMRDESSKLVEAVNEAIAIGEKGGVKVEIFHLKAAYAPQFGKLMPKAVAAIDAARKRGVDVAADLYPYTAGGTGLSIVIPNWVFEKGAKEGVELLQDPAVRARVKREVAAGSQPGWSNLVEASGGWSRIVLANPFNEKYERFRGKNIAEIAKALGKDPIDAAIDITVEALPNRAMALFFMMDERDIATALRQSWTSIGSDAAASLGAGQTDVLGLPHPRSYGTFPRVLAEYVKKRGVLTLEDAVRKMTSWPASRMGLEGRGVLREGLYADLVMFDLDKIDDRASWTNPTASPVGIDLVVVNGAVTIEDGNATTARGGKVLRHACKS</sequence>
<evidence type="ECO:0000313" key="4">
    <source>
        <dbReference type="EMBL" id="GIL39347.1"/>
    </source>
</evidence>
<dbReference type="Gene3D" id="2.30.40.10">
    <property type="entry name" value="Urease, subunit C, domain 1"/>
    <property type="match status" value="1"/>
</dbReference>
<dbReference type="CDD" id="cd01297">
    <property type="entry name" value="D-aminoacylase"/>
    <property type="match status" value="1"/>
</dbReference>